<feature type="domain" description="Transcriptional regulator TbsP N-terminal" evidence="1">
    <location>
        <begin position="7"/>
        <end position="148"/>
    </location>
</feature>
<accession>M0MS24</accession>
<evidence type="ECO:0000259" key="2">
    <source>
        <dbReference type="Pfam" id="PF23336"/>
    </source>
</evidence>
<dbReference type="STRING" id="1227456.C450_19821"/>
<dbReference type="EMBL" id="AOME01000092">
    <property type="protein sequence ID" value="EMA48426.1"/>
    <property type="molecule type" value="Genomic_DNA"/>
</dbReference>
<dbReference type="OrthoDB" id="193708at2157"/>
<dbReference type="Pfam" id="PF19138">
    <property type="entry name" value="TbsP_N"/>
    <property type="match status" value="1"/>
</dbReference>
<evidence type="ECO:0008006" key="5">
    <source>
        <dbReference type="Google" id="ProtNLM"/>
    </source>
</evidence>
<dbReference type="NCBIfam" id="NF047393">
    <property type="entry name" value="TransRegTbspHalo"/>
    <property type="match status" value="1"/>
</dbReference>
<sequence>MASASQVAPTVAEVYRASFVDVPASNEIYVAGLGEDSTAGLIEVLADLDEPPTVWLLARESHLKWLRRDFQLASTAADLVADETLSLRVTEDEFESGLVVGEDSVISLVQTADQVAGLRTDDAEFVAAMRERCDESWEDTTPFDLRTPARSRVYETLADTFGSEVEADFRAMLEAVKTTRSDGNALNEVDLTLLAAAAHEIQLYEISRWGEDAGVASKATFSRAKSRLEKPGLIATEKVPIDVGRPRLRLRLGDDQLRGVEASDLPGAAQEMLASAPA</sequence>
<dbReference type="InterPro" id="IPR056163">
    <property type="entry name" value="TbsP_C"/>
</dbReference>
<protein>
    <recommendedName>
        <fullName evidence="5">Transcriptional regulator</fullName>
    </recommendedName>
</protein>
<gene>
    <name evidence="3" type="ORF">C450_19821</name>
</gene>
<evidence type="ECO:0000313" key="3">
    <source>
        <dbReference type="EMBL" id="EMA48426.1"/>
    </source>
</evidence>
<feature type="domain" description="Transcriptional regulator TbsP-like C-terminal" evidence="2">
    <location>
        <begin position="149"/>
        <end position="269"/>
    </location>
</feature>
<organism evidence="3 4">
    <name type="scientific">Halococcus salifodinae DSM 8989</name>
    <dbReference type="NCBI Taxonomy" id="1227456"/>
    <lineage>
        <taxon>Archaea</taxon>
        <taxon>Methanobacteriati</taxon>
        <taxon>Methanobacteriota</taxon>
        <taxon>Stenosarchaea group</taxon>
        <taxon>Halobacteria</taxon>
        <taxon>Halobacteriales</taxon>
        <taxon>Halococcaceae</taxon>
        <taxon>Halococcus</taxon>
    </lineage>
</organism>
<reference evidence="3 4" key="1">
    <citation type="journal article" date="2014" name="PLoS Genet.">
        <title>Phylogenetically driven sequencing of extremely halophilic archaea reveals strategies for static and dynamic osmo-response.</title>
        <authorList>
            <person name="Becker E.A."/>
            <person name="Seitzer P.M."/>
            <person name="Tritt A."/>
            <person name="Larsen D."/>
            <person name="Krusor M."/>
            <person name="Yao A.I."/>
            <person name="Wu D."/>
            <person name="Madern D."/>
            <person name="Eisen J.A."/>
            <person name="Darling A.E."/>
            <person name="Facciotti M.T."/>
        </authorList>
    </citation>
    <scope>NUCLEOTIDE SEQUENCE [LARGE SCALE GENOMIC DNA]</scope>
    <source>
        <strain evidence="3 4">DSM 8989</strain>
    </source>
</reference>
<evidence type="ECO:0000313" key="4">
    <source>
        <dbReference type="Proteomes" id="UP000011625"/>
    </source>
</evidence>
<dbReference type="InterPro" id="IPR043859">
    <property type="entry name" value="TbsP-like_N"/>
</dbReference>
<dbReference type="Pfam" id="PF23336">
    <property type="entry name" value="HTH_TbsP_C"/>
    <property type="match status" value="1"/>
</dbReference>
<dbReference type="PATRIC" id="fig|1227456.3.peg.4011"/>
<proteinExistence type="predicted"/>
<dbReference type="RefSeq" id="WP_005046563.1">
    <property type="nucleotide sequence ID" value="NZ_AOME01000092.1"/>
</dbReference>
<name>M0MS24_9EURY</name>
<dbReference type="Proteomes" id="UP000011625">
    <property type="component" value="Unassembled WGS sequence"/>
</dbReference>
<evidence type="ECO:0000259" key="1">
    <source>
        <dbReference type="Pfam" id="PF19138"/>
    </source>
</evidence>
<dbReference type="AlphaFoldDB" id="M0MS24"/>
<comment type="caution">
    <text evidence="3">The sequence shown here is derived from an EMBL/GenBank/DDBJ whole genome shotgun (WGS) entry which is preliminary data.</text>
</comment>
<keyword evidence="4" id="KW-1185">Reference proteome</keyword>